<reference evidence="1 2" key="1">
    <citation type="submission" date="2023-02" db="EMBL/GenBank/DDBJ databases">
        <title>Host association and intracellularity evolved multiple times independently in the Rickettsiales.</title>
        <authorList>
            <person name="Castelli M."/>
            <person name="Nardi T."/>
            <person name="Gammuto L."/>
            <person name="Bellinzona G."/>
            <person name="Sabaneyeva E."/>
            <person name="Potekhin A."/>
            <person name="Serra V."/>
            <person name="Petroni G."/>
            <person name="Sassera D."/>
        </authorList>
    </citation>
    <scope>NUCLEOTIDE SEQUENCE [LARGE SCALE GENOMIC DNA]</scope>
    <source>
        <strain evidence="1 2">BOD18</strain>
    </source>
</reference>
<evidence type="ECO:0000313" key="2">
    <source>
        <dbReference type="Proteomes" id="UP001293791"/>
    </source>
</evidence>
<proteinExistence type="predicted"/>
<protein>
    <submittedName>
        <fullName evidence="1">Uncharacterized protein</fullName>
    </submittedName>
</protein>
<dbReference type="Pfam" id="PF03013">
    <property type="entry name" value="Pyr_excise"/>
    <property type="match status" value="1"/>
</dbReference>
<evidence type="ECO:0000313" key="1">
    <source>
        <dbReference type="EMBL" id="MDZ5761886.1"/>
    </source>
</evidence>
<dbReference type="Proteomes" id="UP001293791">
    <property type="component" value="Unassembled WGS sequence"/>
</dbReference>
<dbReference type="InterPro" id="IPR004260">
    <property type="entry name" value="Pyr-dimer_DNA_glycosylase"/>
</dbReference>
<sequence>MNIFYLDKKIAKCAIYHADKHVIKMILESAQILSTALSLYGLQSPYKKTHIKHPCVLWAMESIENWQWLKKLLGHLNAEYMYRWNKSVPHKSFIAMQSIEVPHGIIPSKGITVRPQVMPEKYMIENDPIQAYRNYYLNEKKDLHKYTKRSIPHWLTTAHIQ</sequence>
<accession>A0ABU5L6Y4</accession>
<keyword evidence="2" id="KW-1185">Reference proteome</keyword>
<dbReference type="EMBL" id="JARGYT010000008">
    <property type="protein sequence ID" value="MDZ5761886.1"/>
    <property type="molecule type" value="Genomic_DNA"/>
</dbReference>
<organism evidence="1 2">
    <name type="scientific">Candidatus Cyrtobacter comes</name>
    <dbReference type="NCBI Taxonomy" id="675776"/>
    <lineage>
        <taxon>Bacteria</taxon>
        <taxon>Pseudomonadati</taxon>
        <taxon>Pseudomonadota</taxon>
        <taxon>Alphaproteobacteria</taxon>
        <taxon>Rickettsiales</taxon>
        <taxon>Candidatus Midichloriaceae</taxon>
        <taxon>Candidatus Cyrtobacter</taxon>
    </lineage>
</organism>
<name>A0ABU5L6Y4_9RICK</name>
<gene>
    <name evidence="1" type="ORF">Cyrtocomes_00246</name>
</gene>
<comment type="caution">
    <text evidence="1">The sequence shown here is derived from an EMBL/GenBank/DDBJ whole genome shotgun (WGS) entry which is preliminary data.</text>
</comment>